<dbReference type="PANTHER" id="PTHR45655">
    <property type="entry name" value="GUANYLATE CYCLASE SOLUBLE SUBUNIT BETA-2"/>
    <property type="match status" value="1"/>
</dbReference>
<evidence type="ECO:0000256" key="1">
    <source>
        <dbReference type="ARBA" id="ARBA00001971"/>
    </source>
</evidence>
<evidence type="ECO:0000313" key="9">
    <source>
        <dbReference type="Proteomes" id="UP001159427"/>
    </source>
</evidence>
<dbReference type="PANTHER" id="PTHR45655:SF2">
    <property type="entry name" value="GUANYLATE CYCLASE SOLUBLE SUBUNIT BETA-1"/>
    <property type="match status" value="1"/>
</dbReference>
<keyword evidence="4" id="KW-0408">Iron</keyword>
<dbReference type="PROSITE" id="PS50125">
    <property type="entry name" value="GUANYLATE_CYCLASE_2"/>
    <property type="match status" value="1"/>
</dbReference>
<comment type="similarity">
    <text evidence="6">Belongs to the adenylyl cyclase class-4/guanylyl cyclase family.</text>
</comment>
<name>A0ABN8T4N5_9CNID</name>
<keyword evidence="9" id="KW-1185">Reference proteome</keyword>
<evidence type="ECO:0000256" key="4">
    <source>
        <dbReference type="ARBA" id="ARBA00023004"/>
    </source>
</evidence>
<evidence type="ECO:0000313" key="8">
    <source>
        <dbReference type="EMBL" id="CAH3199273.1"/>
    </source>
</evidence>
<comment type="caution">
    <text evidence="8">The sequence shown here is derived from an EMBL/GenBank/DDBJ whole genome shotgun (WGS) entry which is preliminary data.</text>
</comment>
<accession>A0ABN8T4N5</accession>
<proteinExistence type="inferred from homology"/>
<dbReference type="Gene3D" id="3.30.70.1230">
    <property type="entry name" value="Nucleotide cyclase"/>
    <property type="match status" value="1"/>
</dbReference>
<feature type="domain" description="Guanylate cyclase" evidence="7">
    <location>
        <begin position="1"/>
        <end position="36"/>
    </location>
</feature>
<dbReference type="InterPro" id="IPR018297">
    <property type="entry name" value="A/G_cyclase_CS"/>
</dbReference>
<keyword evidence="2" id="KW-0349">Heme</keyword>
<evidence type="ECO:0000256" key="5">
    <source>
        <dbReference type="ARBA" id="ARBA00023239"/>
    </source>
</evidence>
<feature type="non-terminal residue" evidence="8">
    <location>
        <position position="1"/>
    </location>
</feature>
<evidence type="ECO:0000256" key="2">
    <source>
        <dbReference type="ARBA" id="ARBA00022617"/>
    </source>
</evidence>
<dbReference type="CDD" id="cd07302">
    <property type="entry name" value="CHD"/>
    <property type="match status" value="1"/>
</dbReference>
<dbReference type="InterPro" id="IPR029787">
    <property type="entry name" value="Nucleotide_cyclase"/>
</dbReference>
<keyword evidence="3" id="KW-0547">Nucleotide-binding</keyword>
<keyword evidence="5 6" id="KW-0456">Lyase</keyword>
<gene>
    <name evidence="8" type="ORF">PEVE_00039790</name>
</gene>
<dbReference type="InterPro" id="IPR001054">
    <property type="entry name" value="A/G_cyclase"/>
</dbReference>
<dbReference type="SUPFAM" id="SSF55073">
    <property type="entry name" value="Nucleotide cyclase"/>
    <property type="match status" value="1"/>
</dbReference>
<dbReference type="Pfam" id="PF00211">
    <property type="entry name" value="Guanylate_cyc"/>
    <property type="match status" value="1"/>
</dbReference>
<reference evidence="8 9" key="1">
    <citation type="submission" date="2022-05" db="EMBL/GenBank/DDBJ databases">
        <authorList>
            <consortium name="Genoscope - CEA"/>
            <person name="William W."/>
        </authorList>
    </citation>
    <scope>NUCLEOTIDE SEQUENCE [LARGE SCALE GENOMIC DNA]</scope>
</reference>
<comment type="cofactor">
    <cofactor evidence="1">
        <name>heme</name>
        <dbReference type="ChEBI" id="CHEBI:30413"/>
    </cofactor>
</comment>
<dbReference type="Proteomes" id="UP001159427">
    <property type="component" value="Unassembled WGS sequence"/>
</dbReference>
<dbReference type="EMBL" id="CALNXI010007093">
    <property type="protein sequence ID" value="CAH3199273.1"/>
    <property type="molecule type" value="Genomic_DNA"/>
</dbReference>
<sequence length="92" mass="10310">ITIGIHSGEVVAGVVGQKKPRYCLFGNTVNLTSRTETTGLRGKINVTEYTYRSLLCEPHHNFAFKKRGPVTMKGKPEPMITYILQRKDEEAS</sequence>
<evidence type="ECO:0000256" key="6">
    <source>
        <dbReference type="RuleBase" id="RU000405"/>
    </source>
</evidence>
<evidence type="ECO:0000259" key="7">
    <source>
        <dbReference type="PROSITE" id="PS50125"/>
    </source>
</evidence>
<protein>
    <recommendedName>
        <fullName evidence="7">Guanylate cyclase domain-containing protein</fullName>
    </recommendedName>
</protein>
<organism evidence="8 9">
    <name type="scientific">Porites evermanni</name>
    <dbReference type="NCBI Taxonomy" id="104178"/>
    <lineage>
        <taxon>Eukaryota</taxon>
        <taxon>Metazoa</taxon>
        <taxon>Cnidaria</taxon>
        <taxon>Anthozoa</taxon>
        <taxon>Hexacorallia</taxon>
        <taxon>Scleractinia</taxon>
        <taxon>Fungiina</taxon>
        <taxon>Poritidae</taxon>
        <taxon>Porites</taxon>
    </lineage>
</organism>
<keyword evidence="2" id="KW-0479">Metal-binding</keyword>
<dbReference type="PROSITE" id="PS00452">
    <property type="entry name" value="GUANYLATE_CYCLASE_1"/>
    <property type="match status" value="1"/>
</dbReference>
<evidence type="ECO:0000256" key="3">
    <source>
        <dbReference type="ARBA" id="ARBA00022741"/>
    </source>
</evidence>